<dbReference type="RefSeq" id="XP_024572310.1">
    <property type="nucleotide sequence ID" value="XM_024729769.1"/>
</dbReference>
<reference evidence="2" key="1">
    <citation type="submission" date="2014-09" db="EMBL/GenBank/DDBJ databases">
        <authorList>
            <person name="Sharma Rahul"/>
            <person name="Thines Marco"/>
        </authorList>
    </citation>
    <scope>NUCLEOTIDE SEQUENCE [LARGE SCALE GENOMIC DNA]</scope>
</reference>
<protein>
    <submittedName>
        <fullName evidence="1">Uncharacterized protein</fullName>
    </submittedName>
</protein>
<sequence length="78" mass="8825">MKAPQQISQTMPGKELAAWTSRVSIETQHYEGNDDLHRAESSEILPKALTDDQKEKVSNYSLGQGRESYCIFNDVTNH</sequence>
<proteinExistence type="predicted"/>
<dbReference type="AlphaFoldDB" id="A0A0P1A5T5"/>
<keyword evidence="2" id="KW-1185">Reference proteome</keyword>
<dbReference type="Proteomes" id="UP000054928">
    <property type="component" value="Unassembled WGS sequence"/>
</dbReference>
<accession>A0A0P1A5T5</accession>
<dbReference type="EMBL" id="CCYD01000109">
    <property type="protein sequence ID" value="CEG35941.1"/>
    <property type="molecule type" value="Genomic_DNA"/>
</dbReference>
<name>A0A0P1A5T5_PLAHL</name>
<dbReference type="GeneID" id="36395320"/>
<evidence type="ECO:0000313" key="1">
    <source>
        <dbReference type="EMBL" id="CEG35941.1"/>
    </source>
</evidence>
<organism evidence="1 2">
    <name type="scientific">Plasmopara halstedii</name>
    <name type="common">Downy mildew of sunflower</name>
    <dbReference type="NCBI Taxonomy" id="4781"/>
    <lineage>
        <taxon>Eukaryota</taxon>
        <taxon>Sar</taxon>
        <taxon>Stramenopiles</taxon>
        <taxon>Oomycota</taxon>
        <taxon>Peronosporomycetes</taxon>
        <taxon>Peronosporales</taxon>
        <taxon>Peronosporaceae</taxon>
        <taxon>Plasmopara</taxon>
    </lineage>
</organism>
<evidence type="ECO:0000313" key="2">
    <source>
        <dbReference type="Proteomes" id="UP000054928"/>
    </source>
</evidence>